<dbReference type="Proteomes" id="UP000593564">
    <property type="component" value="Unassembled WGS sequence"/>
</dbReference>
<evidence type="ECO:0000313" key="2">
    <source>
        <dbReference type="EMBL" id="KAF5940652.1"/>
    </source>
</evidence>
<evidence type="ECO:0000256" key="1">
    <source>
        <dbReference type="SAM" id="MobiDB-lite"/>
    </source>
</evidence>
<reference evidence="3" key="1">
    <citation type="journal article" date="2020" name="Nat. Commun.">
        <title>Genome assembly of wild tea tree DASZ reveals pedigree and selection history of tea varieties.</title>
        <authorList>
            <person name="Zhang W."/>
            <person name="Zhang Y."/>
            <person name="Qiu H."/>
            <person name="Guo Y."/>
            <person name="Wan H."/>
            <person name="Zhang X."/>
            <person name="Scossa F."/>
            <person name="Alseekh S."/>
            <person name="Zhang Q."/>
            <person name="Wang P."/>
            <person name="Xu L."/>
            <person name="Schmidt M.H."/>
            <person name="Jia X."/>
            <person name="Li D."/>
            <person name="Zhu A."/>
            <person name="Guo F."/>
            <person name="Chen W."/>
            <person name="Ni D."/>
            <person name="Usadel B."/>
            <person name="Fernie A.R."/>
            <person name="Wen W."/>
        </authorList>
    </citation>
    <scope>NUCLEOTIDE SEQUENCE [LARGE SCALE GENOMIC DNA]</scope>
    <source>
        <strain evidence="3">cv. G240</strain>
    </source>
</reference>
<evidence type="ECO:0000313" key="3">
    <source>
        <dbReference type="Proteomes" id="UP000593564"/>
    </source>
</evidence>
<feature type="compositionally biased region" description="Basic and acidic residues" evidence="1">
    <location>
        <begin position="8"/>
        <end position="22"/>
    </location>
</feature>
<accession>A0A7J7GIM7</accession>
<feature type="region of interest" description="Disordered" evidence="1">
    <location>
        <begin position="1"/>
        <end position="55"/>
    </location>
</feature>
<dbReference type="EMBL" id="JACBKZ010000010">
    <property type="protein sequence ID" value="KAF5940652.1"/>
    <property type="molecule type" value="Genomic_DNA"/>
</dbReference>
<protein>
    <submittedName>
        <fullName evidence="2">Uncharacterized protein</fullName>
    </submittedName>
</protein>
<gene>
    <name evidence="2" type="ORF">HYC85_021819</name>
</gene>
<comment type="caution">
    <text evidence="2">The sequence shown here is derived from an EMBL/GenBank/DDBJ whole genome shotgun (WGS) entry which is preliminary data.</text>
</comment>
<keyword evidence="3" id="KW-1185">Reference proteome</keyword>
<organism evidence="2 3">
    <name type="scientific">Camellia sinensis</name>
    <name type="common">Tea plant</name>
    <name type="synonym">Thea sinensis</name>
    <dbReference type="NCBI Taxonomy" id="4442"/>
    <lineage>
        <taxon>Eukaryota</taxon>
        <taxon>Viridiplantae</taxon>
        <taxon>Streptophyta</taxon>
        <taxon>Embryophyta</taxon>
        <taxon>Tracheophyta</taxon>
        <taxon>Spermatophyta</taxon>
        <taxon>Magnoliopsida</taxon>
        <taxon>eudicotyledons</taxon>
        <taxon>Gunneridae</taxon>
        <taxon>Pentapetalae</taxon>
        <taxon>asterids</taxon>
        <taxon>Ericales</taxon>
        <taxon>Theaceae</taxon>
        <taxon>Camellia</taxon>
    </lineage>
</organism>
<dbReference type="AlphaFoldDB" id="A0A7J7GIM7"/>
<name>A0A7J7GIM7_CAMSI</name>
<sequence>MESDDEWITEKEDPCLPEDHSWMDIQECFEDDKGATSSKKRKTGPRNLNAADRGKRKVFEDDDEVELIERGEEEEEEEEEEEFDEMTMGWWLLSNKVVLTTAAVNANCIRRYRVLRGAKKQKHVFKKNPKAPIWGVPPKVIGGKLLASVYW</sequence>
<reference evidence="2 3" key="2">
    <citation type="submission" date="2020-07" db="EMBL/GenBank/DDBJ databases">
        <title>Genome assembly of wild tea tree DASZ reveals pedigree and selection history of tea varieties.</title>
        <authorList>
            <person name="Zhang W."/>
        </authorList>
    </citation>
    <scope>NUCLEOTIDE SEQUENCE [LARGE SCALE GENOMIC DNA]</scope>
    <source>
        <strain evidence="3">cv. G240</strain>
        <tissue evidence="2">Leaf</tissue>
    </source>
</reference>
<proteinExistence type="predicted"/>